<evidence type="ECO:0000259" key="1">
    <source>
        <dbReference type="Pfam" id="PF00534"/>
    </source>
</evidence>
<dbReference type="PANTHER" id="PTHR45947:SF3">
    <property type="entry name" value="SULFOQUINOVOSYL TRANSFERASE SQD2"/>
    <property type="match status" value="1"/>
</dbReference>
<protein>
    <submittedName>
        <fullName evidence="3">Glycosyltransferase</fullName>
    </submittedName>
</protein>
<dbReference type="Pfam" id="PF13439">
    <property type="entry name" value="Glyco_transf_4"/>
    <property type="match status" value="1"/>
</dbReference>
<dbReference type="Pfam" id="PF00534">
    <property type="entry name" value="Glycos_transf_1"/>
    <property type="match status" value="1"/>
</dbReference>
<reference evidence="3 4" key="1">
    <citation type="submission" date="2020-08" db="EMBL/GenBank/DDBJ databases">
        <authorList>
            <person name="Liu C."/>
            <person name="Sun Q."/>
        </authorList>
    </citation>
    <scope>NUCLEOTIDE SEQUENCE [LARGE SCALE GENOMIC DNA]</scope>
    <source>
        <strain evidence="3 4">L34</strain>
    </source>
</reference>
<keyword evidence="4" id="KW-1185">Reference proteome</keyword>
<dbReference type="Proteomes" id="UP000649075">
    <property type="component" value="Unassembled WGS sequence"/>
</dbReference>
<dbReference type="EMBL" id="JACRWH010000046">
    <property type="protein sequence ID" value="MBC6012941.1"/>
    <property type="molecule type" value="Genomic_DNA"/>
</dbReference>
<dbReference type="Gene3D" id="3.40.50.2000">
    <property type="entry name" value="Glycogen Phosphorylase B"/>
    <property type="match status" value="2"/>
</dbReference>
<gene>
    <name evidence="3" type="ORF">H8911_09480</name>
</gene>
<organism evidence="3 4">
    <name type="scientific">Holdemanella hominis</name>
    <dbReference type="NCBI Taxonomy" id="2764327"/>
    <lineage>
        <taxon>Bacteria</taxon>
        <taxon>Bacillati</taxon>
        <taxon>Bacillota</taxon>
        <taxon>Erysipelotrichia</taxon>
        <taxon>Erysipelotrichales</taxon>
        <taxon>Erysipelotrichaceae</taxon>
        <taxon>Holdemanella</taxon>
    </lineage>
</organism>
<dbReference type="SUPFAM" id="SSF53756">
    <property type="entry name" value="UDP-Glycosyltransferase/glycogen phosphorylase"/>
    <property type="match status" value="1"/>
</dbReference>
<dbReference type="InterPro" id="IPR050194">
    <property type="entry name" value="Glycosyltransferase_grp1"/>
</dbReference>
<evidence type="ECO:0000313" key="3">
    <source>
        <dbReference type="EMBL" id="MBC6012941.1"/>
    </source>
</evidence>
<dbReference type="PANTHER" id="PTHR45947">
    <property type="entry name" value="SULFOQUINOVOSYL TRANSFERASE SQD2"/>
    <property type="match status" value="1"/>
</dbReference>
<dbReference type="InterPro" id="IPR001296">
    <property type="entry name" value="Glyco_trans_1"/>
</dbReference>
<evidence type="ECO:0000313" key="4">
    <source>
        <dbReference type="Proteomes" id="UP000649075"/>
    </source>
</evidence>
<dbReference type="InterPro" id="IPR028098">
    <property type="entry name" value="Glyco_trans_4-like_N"/>
</dbReference>
<sequence length="362" mass="41601">MRVVHVAECVGGVERYLQSLLKYSKCENIVILSQRYNKDNYESLASHVEIVNMFHGIRISALKEAFKIRKLIKKYNPDIVYAHSSIAGAITRLACLGLKCKVIYNPHGWAFNMEKSKKELFVMLERIMAIFCDAIICISDAEKVSAVRERICNKNKLHVIYNGIDFDEHNNNNINLNIPENNFVVGMVGRICKQKAPDIFIRMAAKVKKQIKNTYFIIVGDVLEGREDEKQEIIDLAKELGVNLYITGWVKNPLDYVSCFDVGCLFSRWEGFGLVIPEYMFSKVPIVATKVDAIPYLIEDGIDGMLVEKDDWNTAAERVMDLLLNEDLKNRIVKNEYITVTKRFDAKRVSKECEELYYDLLD</sequence>
<evidence type="ECO:0000259" key="2">
    <source>
        <dbReference type="Pfam" id="PF13439"/>
    </source>
</evidence>
<proteinExistence type="predicted"/>
<dbReference type="RefSeq" id="WP_186999474.1">
    <property type="nucleotide sequence ID" value="NZ_JACRWH010000046.1"/>
</dbReference>
<name>A0ABR7KKK0_9FIRM</name>
<feature type="domain" description="Glycosyltransferase subfamily 4-like N-terminal" evidence="2">
    <location>
        <begin position="10"/>
        <end position="167"/>
    </location>
</feature>
<comment type="caution">
    <text evidence="3">The sequence shown here is derived from an EMBL/GenBank/DDBJ whole genome shotgun (WGS) entry which is preliminary data.</text>
</comment>
<feature type="domain" description="Glycosyl transferase family 1" evidence="1">
    <location>
        <begin position="175"/>
        <end position="336"/>
    </location>
</feature>
<accession>A0ABR7KKK0</accession>